<name>A0A5B0QBV8_PUCGR</name>
<evidence type="ECO:0000313" key="2">
    <source>
        <dbReference type="Proteomes" id="UP000324748"/>
    </source>
</evidence>
<evidence type="ECO:0000313" key="1">
    <source>
        <dbReference type="EMBL" id="KAA1110383.1"/>
    </source>
</evidence>
<dbReference type="OrthoDB" id="2506088at2759"/>
<accession>A0A5B0QBV8</accession>
<reference evidence="1 2" key="1">
    <citation type="submission" date="2019-05" db="EMBL/GenBank/DDBJ databases">
        <title>Emergence of the Ug99 lineage of the wheat stem rust pathogen through somatic hybridization.</title>
        <authorList>
            <person name="Li F."/>
            <person name="Upadhyaya N.M."/>
            <person name="Sperschneider J."/>
            <person name="Matny O."/>
            <person name="Nguyen-Phuc H."/>
            <person name="Mago R."/>
            <person name="Raley C."/>
            <person name="Miller M.E."/>
            <person name="Silverstein K.A.T."/>
            <person name="Henningsen E."/>
            <person name="Hirsch C.D."/>
            <person name="Visser B."/>
            <person name="Pretorius Z.A."/>
            <person name="Steffenson B.J."/>
            <person name="Schwessinger B."/>
            <person name="Dodds P.N."/>
            <person name="Figueroa M."/>
        </authorList>
    </citation>
    <scope>NUCLEOTIDE SEQUENCE [LARGE SCALE GENOMIC DNA]</scope>
    <source>
        <strain evidence="1">21-0</strain>
    </source>
</reference>
<organism evidence="1 2">
    <name type="scientific">Puccinia graminis f. sp. tritici</name>
    <dbReference type="NCBI Taxonomy" id="56615"/>
    <lineage>
        <taxon>Eukaryota</taxon>
        <taxon>Fungi</taxon>
        <taxon>Dikarya</taxon>
        <taxon>Basidiomycota</taxon>
        <taxon>Pucciniomycotina</taxon>
        <taxon>Pucciniomycetes</taxon>
        <taxon>Pucciniales</taxon>
        <taxon>Pucciniaceae</taxon>
        <taxon>Puccinia</taxon>
    </lineage>
</organism>
<proteinExistence type="predicted"/>
<dbReference type="PANTHER" id="PTHR31912">
    <property type="entry name" value="IP13529P"/>
    <property type="match status" value="1"/>
</dbReference>
<dbReference type="Proteomes" id="UP000324748">
    <property type="component" value="Unassembled WGS sequence"/>
</dbReference>
<keyword evidence="2" id="KW-1185">Reference proteome</keyword>
<comment type="caution">
    <text evidence="1">The sequence shown here is derived from an EMBL/GenBank/DDBJ whole genome shotgun (WGS) entry which is preliminary data.</text>
</comment>
<dbReference type="EMBL" id="VSWC01000027">
    <property type="protein sequence ID" value="KAA1110383.1"/>
    <property type="molecule type" value="Genomic_DNA"/>
</dbReference>
<sequence length="286" mass="32693">MARAKPAQLGDIEGWYRSFRTTSLNIPSLSPNYMAKHSSNFVGKEFKVVLQSAPFVLFEMFDDDERLAWGALCELAPLIFQTRIEDMDSYLADLRFHIQKFLYYIIRTTAQWINKPKFHMLLHLPESVERFGPASLFATEKFESYNGVLRNASIHSNRQSPGKDIAITFANFKVIRHLTCGGYFEHPKHPKVYITSSSGVAQLFKNNSRVQKSMDYNEKVASVEAEAPYPLNIRLPLGEQRPIPPPLQVHLPGRQLSQLVGIQLNAHRALRKDVFILVCVRFGMHS</sequence>
<dbReference type="PANTHER" id="PTHR31912:SF34">
    <property type="entry name" value="NOTOCHORD-RELATED PROTEIN"/>
    <property type="match status" value="1"/>
</dbReference>
<protein>
    <submittedName>
        <fullName evidence="1">Uncharacterized protein</fullName>
    </submittedName>
</protein>
<dbReference type="AlphaFoldDB" id="A0A5B0QBV8"/>
<gene>
    <name evidence="1" type="ORF">PGT21_019782</name>
</gene>